<name>A0A8K1C8C5_PYTOL</name>
<dbReference type="Gene3D" id="2.60.40.150">
    <property type="entry name" value="C2 domain"/>
    <property type="match status" value="1"/>
</dbReference>
<comment type="similarity">
    <text evidence="1">Belongs to the DOCK family.</text>
</comment>
<feature type="region of interest" description="Disordered" evidence="2">
    <location>
        <begin position="1219"/>
        <end position="1292"/>
    </location>
</feature>
<evidence type="ECO:0000313" key="5">
    <source>
        <dbReference type="EMBL" id="TMW58145.1"/>
    </source>
</evidence>
<dbReference type="PANTHER" id="PTHR23317">
    <property type="entry name" value="DEDICATOR OF CYTOKINESIS DOCK"/>
    <property type="match status" value="1"/>
</dbReference>
<evidence type="ECO:0008006" key="7">
    <source>
        <dbReference type="Google" id="ProtNLM"/>
    </source>
</evidence>
<dbReference type="PANTHER" id="PTHR23317:SF76">
    <property type="entry name" value="LD20667P"/>
    <property type="match status" value="1"/>
</dbReference>
<dbReference type="InterPro" id="IPR043162">
    <property type="entry name" value="DOCK_C_lobe_C"/>
</dbReference>
<feature type="compositionally biased region" description="Polar residues" evidence="2">
    <location>
        <begin position="2094"/>
        <end position="2104"/>
    </location>
</feature>
<proteinExistence type="inferred from homology"/>
<feature type="compositionally biased region" description="Low complexity" evidence="2">
    <location>
        <begin position="1232"/>
        <end position="1247"/>
    </location>
</feature>
<feature type="compositionally biased region" description="Polar residues" evidence="2">
    <location>
        <begin position="1266"/>
        <end position="1287"/>
    </location>
</feature>
<dbReference type="EMBL" id="SPLM01000112">
    <property type="protein sequence ID" value="TMW58145.1"/>
    <property type="molecule type" value="Genomic_DNA"/>
</dbReference>
<feature type="region of interest" description="Disordered" evidence="2">
    <location>
        <begin position="2054"/>
        <end position="2104"/>
    </location>
</feature>
<evidence type="ECO:0000256" key="2">
    <source>
        <dbReference type="SAM" id="MobiDB-lite"/>
    </source>
</evidence>
<dbReference type="InterPro" id="IPR035892">
    <property type="entry name" value="C2_domain_sf"/>
</dbReference>
<organism evidence="5 6">
    <name type="scientific">Pythium oligandrum</name>
    <name type="common">Mycoparasitic fungus</name>
    <dbReference type="NCBI Taxonomy" id="41045"/>
    <lineage>
        <taxon>Eukaryota</taxon>
        <taxon>Sar</taxon>
        <taxon>Stramenopiles</taxon>
        <taxon>Oomycota</taxon>
        <taxon>Peronosporomycetes</taxon>
        <taxon>Pythiales</taxon>
        <taxon>Pythiaceae</taxon>
        <taxon>Pythium</taxon>
    </lineage>
</organism>
<dbReference type="OrthoDB" id="47328at2759"/>
<feature type="domain" description="C2 DOCK-type" evidence="3">
    <location>
        <begin position="467"/>
        <end position="648"/>
    </location>
</feature>
<dbReference type="GO" id="GO:0005085">
    <property type="term" value="F:guanyl-nucleotide exchange factor activity"/>
    <property type="evidence" value="ECO:0007669"/>
    <property type="project" value="InterPro"/>
</dbReference>
<sequence>MDGGRVGEEERLRHEAQRRVKGDDSDPADVQDDHGQLKSVRGENGGSPRPNQLQIDTDVTDARQNDDDCANDDEEGFGIEPGTLEVIEMSQREWIHPVKPPIPVSSPAQAPILQEFGRVWKALRLRTVSSVDGLLKKKELDPEQCLLKNYDPRFPISEATFPSEIEIPGFLQPRIAAEEALAFLVRPCLQFTLGIVEPLYCRLVIYDTYLSCRVTEEFVFVLPPSSSVTSSRNSIVPSSQVKCPYALFYILPNHIPQNLHLVLKVSKVLVGEGDTATAPYCFPDKFVSETERQKLHERNTDCIRRLGRYLQPVAWGTVCLTEGANKSMTMYRQRVTMSDEQRLAVLSDAIRGTLKERVVPSACEISVEKIESQRFEDSKFRLKVLRTLGKDAHKMPSWPILEIYDPSSVKVAEEETPNQQQDIPEGADAAASESAFIQCREIQPLAHPSSMESFGLHGGGPVGLFYVNTLYLYPMHVDKLQFRNIAVRIQLLQKEVEYVCGVDSTESKSAVVDAVYSPTYELASCAYTQVNYHQRNPQFETEMKICLPEQLSLKHHIMFTFYHVHCKKLQPKQPQQELVGYAVLPILRCDGALIQDNNYTVEVMLPPPASKNSTSGGVISLPPGYVDAARNNSAEGVRTTFTCRTRALSSVRSQDSAVAKILEPFQSISLRPHDSISEAQVIQNLIELDLADKPSIRHFFLPVVRFILAYLRFGSSAVREVAFKILLGVLEKSKLIPQRSSRPHEVDPILYQFVSLVYDEQMIESLAAWVPKAKTDPSKAEKKPQSVLHGLVTEWTKLLVNGSKAEESIAIQKLSLENANILLPLILKSMAMQRCTKSNVALPTPSTRHDEDALLEDLLMELIRNTTITSKERGLTLRKTVNQSVANFCRGMFLISTSILPVRVINYFLGWTQQYSNDVTVHILFPFLNILMDFEFFAVVNAFKSPAVTTPRRRRGAWLARLIFLRLLKAVDEEKEDNNRSTALQLLRRMFVMQVYHPQHQSTEHQELIALMYFPMISNVARFTTDGKLLATSDSFDPAEKGENEKMIEFRRELLICVAHLLSSVSLPYLTWYFRQNSPSAVEPTGKETNPPLSPTAALLHYRKLVEETKAKARETRRQSVIQRTVQKVLETVDASDRSSTFDEIRVHACLSLVRQMIENFLVDESALSSLQHLLAPDLLSRNGGKGLLDIEMNHKHRRSRHRGTSLGQEAMLMHRTSFNAGNRSPNAKMHSGSGSFSSRASGAPPRLTSQKSQRNWGKAHASIHRQPSVSGSGDTKTTHSSYSISQRGDEEEGIDYETNVRNLHCIISETALRALRTAVDQFEWILRFIEKPLDYRTNMTKDEGKITVDEAFSLLGSLVDIFFLLLKRASAIDCLCTSPEAEIEGVDELNDDDAGCFLAELFRHLHCFLKRFEKALFATRISGLPLIHDQSRIILLVGMSATAKMASVRQLAAALLCRLILVCYEQTGSFLLIKRALLKGFCANFFSPSVVQIPTECLREAVELWRQYAFPEDQVTRGFELQLIEFLNSLNSQIKVFEMWIGAMTNPDEVCDIEEVEDGIYRVVQGVSPHWLLDVKMQWMEALLQLHASRKRYAEAACCRLEIIAFAEELSAEEWNPGPEWLIHELRSASDLAEKASWHQRMIDIDERLLTALRAYKRFTEYQATLKHLDVLTTQFLGNTGGDLGPTASAFYRVSYAGDCVPASVAKNEYVYKRSKFVSLGEFVGDMKASLRSRYPLCERVDVLPESKPFPAFDGHPNVIFMRITSLEIVSPNKQQPLDGSTFRFSTPYTLGNTSYGKTAEQMKRVTYLSTAHSFPCSTTRQIVCSKQEELRCPIDNSMDDIRKRCGLLQDEIDKEARGRTDLKTLTLVLKGSVDTHVHGGIPEVIDAFLARKQEAFPPLLGTDGNSLEEEHAMEKRLEMAELLVRFLGFCWTCLLISRAAHRRSAASTPTHSSASFFASETHLVNPSTSSITSSPAKAPGSSPGPAPLLVTVLTNASVTLQEDDAHISALQIEFEKSFLVLIEGMISKVAFSFPHEQDLRVLLSQTQRLRSNSIRPTSAGPSSGSSSMILPPGSAVMPPPAPMALPGTPTGRQSATSSFHSK</sequence>
<evidence type="ECO:0000256" key="1">
    <source>
        <dbReference type="PROSITE-ProRule" id="PRU00983"/>
    </source>
</evidence>
<comment type="caution">
    <text evidence="5">The sequence shown here is derived from an EMBL/GenBank/DDBJ whole genome shotgun (WGS) entry which is preliminary data.</text>
</comment>
<feature type="compositionally biased region" description="Low complexity" evidence="2">
    <location>
        <begin position="2060"/>
        <end position="2078"/>
    </location>
</feature>
<dbReference type="Pfam" id="PF14429">
    <property type="entry name" value="DOCK-C2"/>
    <property type="match status" value="1"/>
</dbReference>
<feature type="domain" description="DOCKER" evidence="4">
    <location>
        <begin position="1529"/>
        <end position="1974"/>
    </location>
</feature>
<keyword evidence="6" id="KW-1185">Reference proteome</keyword>
<evidence type="ECO:0000313" key="6">
    <source>
        <dbReference type="Proteomes" id="UP000794436"/>
    </source>
</evidence>
<dbReference type="InterPro" id="IPR027007">
    <property type="entry name" value="C2_DOCK-type_domain"/>
</dbReference>
<gene>
    <name evidence="5" type="ORF">Poli38472_011733</name>
</gene>
<protein>
    <recommendedName>
        <fullName evidence="7">C2 DOCK-type domain-containing protein</fullName>
    </recommendedName>
</protein>
<dbReference type="PROSITE" id="PS51650">
    <property type="entry name" value="C2_DOCK"/>
    <property type="match status" value="1"/>
</dbReference>
<reference evidence="5" key="1">
    <citation type="submission" date="2019-03" db="EMBL/GenBank/DDBJ databases">
        <title>Long read genome sequence of the mycoparasitic Pythium oligandrum ATCC 38472 isolated from sugarbeet rhizosphere.</title>
        <authorList>
            <person name="Gaulin E."/>
        </authorList>
    </citation>
    <scope>NUCLEOTIDE SEQUENCE</scope>
    <source>
        <strain evidence="5">ATCC 38472_TT</strain>
    </source>
</reference>
<dbReference type="GO" id="GO:0007264">
    <property type="term" value="P:small GTPase-mediated signal transduction"/>
    <property type="evidence" value="ECO:0007669"/>
    <property type="project" value="InterPro"/>
</dbReference>
<evidence type="ECO:0000259" key="3">
    <source>
        <dbReference type="PROSITE" id="PS51650"/>
    </source>
</evidence>
<feature type="region of interest" description="Disordered" evidence="2">
    <location>
        <begin position="1"/>
        <end position="78"/>
    </location>
</feature>
<dbReference type="InterPro" id="IPR026791">
    <property type="entry name" value="DOCK"/>
</dbReference>
<accession>A0A8K1C8C5</accession>
<dbReference type="Proteomes" id="UP000794436">
    <property type="component" value="Unassembled WGS sequence"/>
</dbReference>
<evidence type="ECO:0000259" key="4">
    <source>
        <dbReference type="PROSITE" id="PS51651"/>
    </source>
</evidence>
<dbReference type="Gene3D" id="1.20.58.740">
    <property type="match status" value="1"/>
</dbReference>
<dbReference type="InterPro" id="IPR027357">
    <property type="entry name" value="DOCKER_dom"/>
</dbReference>
<feature type="compositionally biased region" description="Acidic residues" evidence="2">
    <location>
        <begin position="67"/>
        <end position="77"/>
    </location>
</feature>
<feature type="compositionally biased region" description="Basic and acidic residues" evidence="2">
    <location>
        <begin position="1"/>
        <end position="24"/>
    </location>
</feature>
<dbReference type="PROSITE" id="PS51651">
    <property type="entry name" value="DOCKER"/>
    <property type="match status" value="1"/>
</dbReference>